<accession>W7YD31</accession>
<evidence type="ECO:0000256" key="4">
    <source>
        <dbReference type="ARBA" id="ARBA00022692"/>
    </source>
</evidence>
<feature type="transmembrane region" description="Helical" evidence="7">
    <location>
        <begin position="207"/>
        <end position="227"/>
    </location>
</feature>
<sequence>MSQEQVMNVQSKKEGAQGIKLVWLMCIGIFLCMIDTTIMNIALPSIQQNLNVSLEKMSWVLNVYTMSIAVLAIPLGRFAELFGRGKVYVGGLVIFCLGSLTCAMAVNGDMLIASRFIQSIGAAILLTSSFTIGVSAMPIEKRGVALSILGIMQGLSAAMGPTIGGIITQNLSWKWIFLVNVPFSIVALVLVIRMLNLRNEPRVKARIDWIGLVLSSTAIFTLTLSLIKGGTWGWGSGKSLTCYAVAVISLIVFILIERRLPYAMVNLKLFRDRFFVGSSLLMIVGNVFLIGVMVLLPTFLTRMMDKTEFAAALMVTPISFMIFLMAPIASALIRIFGKTVVIISGFALMGFSYYLLSHLGTASSVSEIVVACLLLGTGYGLIVGPITVMSASNFEGEMLAASQSVIQMFRQVGMVLAISIFVALLTSNLKDSEANSLSYAKAQLDELKVDQTVKQNVTQRVQERINEQNVSVDNTGGKQEEAFVTPQERQRLIDLNVEQQLAKVPSGKREAAKAAIVTAVTKKVDDNIKQITDTLTAYSTKIKSYTVNAMANSFASLYHFFMPFIFCFALLGFIFVEKRVPVVREQQSKI</sequence>
<dbReference type="PRINTS" id="PR01036">
    <property type="entry name" value="TCRTETB"/>
</dbReference>
<organism evidence="9 10">
    <name type="scientific">Paenibacillus pini JCM 16418</name>
    <dbReference type="NCBI Taxonomy" id="1236976"/>
    <lineage>
        <taxon>Bacteria</taxon>
        <taxon>Bacillati</taxon>
        <taxon>Bacillota</taxon>
        <taxon>Bacilli</taxon>
        <taxon>Bacillales</taxon>
        <taxon>Paenibacillaceae</taxon>
        <taxon>Paenibacillus</taxon>
    </lineage>
</organism>
<feature type="transmembrane region" description="Helical" evidence="7">
    <location>
        <begin position="335"/>
        <end position="356"/>
    </location>
</feature>
<keyword evidence="10" id="KW-1185">Reference proteome</keyword>
<feature type="transmembrane region" description="Helical" evidence="7">
    <location>
        <begin position="21"/>
        <end position="46"/>
    </location>
</feature>
<dbReference type="GO" id="GO:0022857">
    <property type="term" value="F:transmembrane transporter activity"/>
    <property type="evidence" value="ECO:0007669"/>
    <property type="project" value="InterPro"/>
</dbReference>
<dbReference type="InterPro" id="IPR004638">
    <property type="entry name" value="EmrB-like"/>
</dbReference>
<feature type="domain" description="Major facilitator superfamily (MFS) profile" evidence="8">
    <location>
        <begin position="21"/>
        <end position="457"/>
    </location>
</feature>
<evidence type="ECO:0000259" key="8">
    <source>
        <dbReference type="PROSITE" id="PS50850"/>
    </source>
</evidence>
<feature type="transmembrane region" description="Helical" evidence="7">
    <location>
        <begin position="412"/>
        <end position="429"/>
    </location>
</feature>
<evidence type="ECO:0000256" key="6">
    <source>
        <dbReference type="ARBA" id="ARBA00023136"/>
    </source>
</evidence>
<evidence type="ECO:0000256" key="2">
    <source>
        <dbReference type="ARBA" id="ARBA00022448"/>
    </source>
</evidence>
<feature type="transmembrane region" description="Helical" evidence="7">
    <location>
        <begin position="275"/>
        <end position="297"/>
    </location>
</feature>
<feature type="transmembrane region" description="Helical" evidence="7">
    <location>
        <begin position="309"/>
        <end position="328"/>
    </location>
</feature>
<evidence type="ECO:0000313" key="10">
    <source>
        <dbReference type="Proteomes" id="UP000019364"/>
    </source>
</evidence>
<feature type="transmembrane region" description="Helical" evidence="7">
    <location>
        <begin position="87"/>
        <end position="106"/>
    </location>
</feature>
<dbReference type="Gene3D" id="1.20.1250.20">
    <property type="entry name" value="MFS general substrate transporter like domains"/>
    <property type="match status" value="1"/>
</dbReference>
<keyword evidence="5 7" id="KW-1133">Transmembrane helix</keyword>
<dbReference type="STRING" id="1236976.JCM16418_330"/>
<gene>
    <name evidence="9" type="ORF">JCM16418_330</name>
</gene>
<reference evidence="9 10" key="1">
    <citation type="journal article" date="2014" name="Genome Announc.">
        <title>Draft Genome Sequence of Paenibacillus pini JCM 16418T, Isolated from the Rhizosphere of Pine Tree.</title>
        <authorList>
            <person name="Yuki M."/>
            <person name="Oshima K."/>
            <person name="Suda W."/>
            <person name="Oshida Y."/>
            <person name="Kitamura K."/>
            <person name="Iida Y."/>
            <person name="Hattori M."/>
            <person name="Ohkuma M."/>
        </authorList>
    </citation>
    <scope>NUCLEOTIDE SEQUENCE [LARGE SCALE GENOMIC DNA]</scope>
    <source>
        <strain evidence="9 10">JCM 16418</strain>
    </source>
</reference>
<dbReference type="AlphaFoldDB" id="W7YD31"/>
<comment type="subcellular location">
    <subcellularLocation>
        <location evidence="1">Cell membrane</location>
        <topology evidence="1">Multi-pass membrane protein</topology>
    </subcellularLocation>
</comment>
<dbReference type="PANTHER" id="PTHR42718:SF46">
    <property type="entry name" value="BLR6921 PROTEIN"/>
    <property type="match status" value="1"/>
</dbReference>
<dbReference type="EMBL" id="BAVZ01000001">
    <property type="protein sequence ID" value="GAF06377.1"/>
    <property type="molecule type" value="Genomic_DNA"/>
</dbReference>
<evidence type="ECO:0000256" key="3">
    <source>
        <dbReference type="ARBA" id="ARBA00022475"/>
    </source>
</evidence>
<dbReference type="PROSITE" id="PS50850">
    <property type="entry name" value="MFS"/>
    <property type="match status" value="1"/>
</dbReference>
<evidence type="ECO:0000256" key="5">
    <source>
        <dbReference type="ARBA" id="ARBA00022989"/>
    </source>
</evidence>
<keyword evidence="4 7" id="KW-0812">Transmembrane</keyword>
<keyword evidence="3" id="KW-1003">Cell membrane</keyword>
<dbReference type="CDD" id="cd17321">
    <property type="entry name" value="MFS_MMR_MDR_like"/>
    <property type="match status" value="1"/>
</dbReference>
<dbReference type="Pfam" id="PF07690">
    <property type="entry name" value="MFS_1"/>
    <property type="match status" value="1"/>
</dbReference>
<evidence type="ECO:0000313" key="9">
    <source>
        <dbReference type="EMBL" id="GAF06377.1"/>
    </source>
</evidence>
<evidence type="ECO:0000256" key="1">
    <source>
        <dbReference type="ARBA" id="ARBA00004651"/>
    </source>
</evidence>
<feature type="transmembrane region" description="Helical" evidence="7">
    <location>
        <begin position="557"/>
        <end position="576"/>
    </location>
</feature>
<keyword evidence="6 7" id="KW-0472">Membrane</keyword>
<dbReference type="InterPro" id="IPR011701">
    <property type="entry name" value="MFS"/>
</dbReference>
<dbReference type="Gene3D" id="1.20.1720.10">
    <property type="entry name" value="Multidrug resistance protein D"/>
    <property type="match status" value="1"/>
</dbReference>
<feature type="transmembrane region" description="Helical" evidence="7">
    <location>
        <begin position="173"/>
        <end position="195"/>
    </location>
</feature>
<feature type="transmembrane region" description="Helical" evidence="7">
    <location>
        <begin position="112"/>
        <end position="132"/>
    </location>
</feature>
<dbReference type="InterPro" id="IPR036259">
    <property type="entry name" value="MFS_trans_sf"/>
</dbReference>
<feature type="transmembrane region" description="Helical" evidence="7">
    <location>
        <begin position="58"/>
        <end position="75"/>
    </location>
</feature>
<dbReference type="eggNOG" id="COG0477">
    <property type="taxonomic scope" value="Bacteria"/>
</dbReference>
<dbReference type="NCBIfam" id="TIGR00711">
    <property type="entry name" value="efflux_EmrB"/>
    <property type="match status" value="1"/>
</dbReference>
<proteinExistence type="predicted"/>
<dbReference type="GO" id="GO:0005886">
    <property type="term" value="C:plasma membrane"/>
    <property type="evidence" value="ECO:0007669"/>
    <property type="project" value="UniProtKB-SubCell"/>
</dbReference>
<dbReference type="SUPFAM" id="SSF103473">
    <property type="entry name" value="MFS general substrate transporter"/>
    <property type="match status" value="1"/>
</dbReference>
<name>W7YD31_9BACL</name>
<evidence type="ECO:0000256" key="7">
    <source>
        <dbReference type="SAM" id="Phobius"/>
    </source>
</evidence>
<protein>
    <submittedName>
        <fullName evidence="9">Drug resistance transporter</fullName>
    </submittedName>
</protein>
<feature type="transmembrane region" description="Helical" evidence="7">
    <location>
        <begin position="233"/>
        <end position="255"/>
    </location>
</feature>
<dbReference type="InterPro" id="IPR020846">
    <property type="entry name" value="MFS_dom"/>
</dbReference>
<keyword evidence="2" id="KW-0813">Transport</keyword>
<comment type="caution">
    <text evidence="9">The sequence shown here is derived from an EMBL/GenBank/DDBJ whole genome shotgun (WGS) entry which is preliminary data.</text>
</comment>
<feature type="transmembrane region" description="Helical" evidence="7">
    <location>
        <begin position="144"/>
        <end position="167"/>
    </location>
</feature>
<dbReference type="Proteomes" id="UP000019364">
    <property type="component" value="Unassembled WGS sequence"/>
</dbReference>
<feature type="transmembrane region" description="Helical" evidence="7">
    <location>
        <begin position="368"/>
        <end position="391"/>
    </location>
</feature>
<dbReference type="RefSeq" id="WP_242403675.1">
    <property type="nucleotide sequence ID" value="NZ_BAVZ01000001.1"/>
</dbReference>
<dbReference type="PANTHER" id="PTHR42718">
    <property type="entry name" value="MAJOR FACILITATOR SUPERFAMILY MULTIDRUG TRANSPORTER MFSC"/>
    <property type="match status" value="1"/>
</dbReference>